<evidence type="ECO:0000256" key="4">
    <source>
        <dbReference type="ARBA" id="ARBA00023163"/>
    </source>
</evidence>
<dbReference type="GO" id="GO:0006355">
    <property type="term" value="P:regulation of DNA-templated transcription"/>
    <property type="evidence" value="ECO:0007669"/>
    <property type="project" value="InterPro"/>
</dbReference>
<feature type="region of interest" description="Disordered" evidence="6">
    <location>
        <begin position="1"/>
        <end position="20"/>
    </location>
</feature>
<dbReference type="GO" id="GO:0005634">
    <property type="term" value="C:nucleus"/>
    <property type="evidence" value="ECO:0007669"/>
    <property type="project" value="UniProtKB-SubCell"/>
</dbReference>
<gene>
    <name evidence="8" type="ORF">Golob_012135</name>
</gene>
<organism evidence="8 9">
    <name type="scientific">Gossypium lobatum</name>
    <dbReference type="NCBI Taxonomy" id="34289"/>
    <lineage>
        <taxon>Eukaryota</taxon>
        <taxon>Viridiplantae</taxon>
        <taxon>Streptophyta</taxon>
        <taxon>Embryophyta</taxon>
        <taxon>Tracheophyta</taxon>
        <taxon>Spermatophyta</taxon>
        <taxon>Magnoliopsida</taxon>
        <taxon>eudicotyledons</taxon>
        <taxon>Gunneridae</taxon>
        <taxon>Pentapetalae</taxon>
        <taxon>rosids</taxon>
        <taxon>malvids</taxon>
        <taxon>Malvales</taxon>
        <taxon>Malvaceae</taxon>
        <taxon>Malvoideae</taxon>
        <taxon>Gossypium</taxon>
    </lineage>
</organism>
<dbReference type="EMBL" id="JABEZX010000009">
    <property type="protein sequence ID" value="MBA0567396.1"/>
    <property type="molecule type" value="Genomic_DNA"/>
</dbReference>
<dbReference type="GO" id="GO:0043565">
    <property type="term" value="F:sequence-specific DNA binding"/>
    <property type="evidence" value="ECO:0007669"/>
    <property type="project" value="UniProtKB-ARBA"/>
</dbReference>
<dbReference type="Pfam" id="PF02365">
    <property type="entry name" value="NAM"/>
    <property type="match status" value="1"/>
</dbReference>
<comment type="subcellular location">
    <subcellularLocation>
        <location evidence="1">Nucleus</location>
    </subcellularLocation>
</comment>
<dbReference type="PANTHER" id="PTHR31719">
    <property type="entry name" value="NAC TRANSCRIPTION FACTOR 56"/>
    <property type="match status" value="1"/>
</dbReference>
<keyword evidence="3" id="KW-0238">DNA-binding</keyword>
<comment type="caution">
    <text evidence="8">The sequence shown here is derived from an EMBL/GenBank/DDBJ whole genome shotgun (WGS) entry which is preliminary data.</text>
</comment>
<evidence type="ECO:0000256" key="2">
    <source>
        <dbReference type="ARBA" id="ARBA00023015"/>
    </source>
</evidence>
<dbReference type="InterPro" id="IPR036093">
    <property type="entry name" value="NAC_dom_sf"/>
</dbReference>
<keyword evidence="9" id="KW-1185">Reference proteome</keyword>
<keyword evidence="4" id="KW-0804">Transcription</keyword>
<dbReference type="Proteomes" id="UP000593572">
    <property type="component" value="Unassembled WGS sequence"/>
</dbReference>
<dbReference type="SUPFAM" id="SSF101941">
    <property type="entry name" value="NAC domain"/>
    <property type="match status" value="1"/>
</dbReference>
<sequence>MESTDSSIGSQQPNLPPGFRFHPTDEELVVHYLKKKASSAPLPVAIIAEVDLYKFDPWELPAKATFGEQEWYFFSPRDRKYPNGVRPNRAATSGYWKATGTDKPVLTSGGTQKVGVKKALVFYGGKPPKGIKTSWIMHEYRLADNKNNNKPPGYDFSNKKNSLRLDDWVLCRIYKKNNTHRPLDQDKDDSMDDMLGSIQPSISIGNQHNNPKFQFASKGTATSFGTLLENHEHNLFDGMIGNNSDEGINNGSMSLSVVNPLKRNLPSLFWTDETSIEPQANKKFHGDSNDGSMEKMDGNGSVTTLLSQLPESPSLQQQQQEETMMGSMGDGIYRPPFQLPGLHCLKPSANKLPNSDEAFGLGVKIEILSIREEIENASLDGPGFNFIS</sequence>
<feature type="domain" description="NAC" evidence="7">
    <location>
        <begin position="15"/>
        <end position="176"/>
    </location>
</feature>
<name>A0A7J8MRX4_9ROSI</name>
<evidence type="ECO:0000256" key="1">
    <source>
        <dbReference type="ARBA" id="ARBA00004123"/>
    </source>
</evidence>
<protein>
    <recommendedName>
        <fullName evidence="7">NAC domain-containing protein</fullName>
    </recommendedName>
</protein>
<proteinExistence type="predicted"/>
<evidence type="ECO:0000313" key="8">
    <source>
        <dbReference type="EMBL" id="MBA0567396.1"/>
    </source>
</evidence>
<evidence type="ECO:0000256" key="6">
    <source>
        <dbReference type="SAM" id="MobiDB-lite"/>
    </source>
</evidence>
<accession>A0A7J8MRX4</accession>
<keyword evidence="2" id="KW-0805">Transcription regulation</keyword>
<dbReference type="InterPro" id="IPR003441">
    <property type="entry name" value="NAC-dom"/>
</dbReference>
<dbReference type="GO" id="GO:0048316">
    <property type="term" value="P:seed development"/>
    <property type="evidence" value="ECO:0007669"/>
    <property type="project" value="UniProtKB-ARBA"/>
</dbReference>
<reference evidence="8 9" key="1">
    <citation type="journal article" date="2019" name="Genome Biol. Evol.">
        <title>Insights into the evolution of the New World diploid cottons (Gossypium, subgenus Houzingenia) based on genome sequencing.</title>
        <authorList>
            <person name="Grover C.E."/>
            <person name="Arick M.A. 2nd"/>
            <person name="Thrash A."/>
            <person name="Conover J.L."/>
            <person name="Sanders W.S."/>
            <person name="Peterson D.G."/>
            <person name="Frelichowski J.E."/>
            <person name="Scheffler J.A."/>
            <person name="Scheffler B.E."/>
            <person name="Wendel J.F."/>
        </authorList>
    </citation>
    <scope>NUCLEOTIDE SEQUENCE [LARGE SCALE GENOMIC DNA]</scope>
    <source>
        <strain evidence="8">157</strain>
        <tissue evidence="8">Leaf</tissue>
    </source>
</reference>
<evidence type="ECO:0000256" key="5">
    <source>
        <dbReference type="ARBA" id="ARBA00023242"/>
    </source>
</evidence>
<dbReference type="Gene3D" id="2.170.150.80">
    <property type="entry name" value="NAC domain"/>
    <property type="match status" value="1"/>
</dbReference>
<evidence type="ECO:0000259" key="7">
    <source>
        <dbReference type="PROSITE" id="PS51005"/>
    </source>
</evidence>
<dbReference type="PANTHER" id="PTHR31719:SF43">
    <property type="entry name" value="NAC TRANSCRIPTION FACTOR 56"/>
    <property type="match status" value="1"/>
</dbReference>
<dbReference type="FunFam" id="2.170.150.80:FF:000005">
    <property type="entry name" value="NAC transcription factor 56"/>
    <property type="match status" value="1"/>
</dbReference>
<keyword evidence="5" id="KW-0539">Nucleus</keyword>
<evidence type="ECO:0000256" key="3">
    <source>
        <dbReference type="ARBA" id="ARBA00023125"/>
    </source>
</evidence>
<dbReference type="AlphaFoldDB" id="A0A7J8MRX4"/>
<dbReference type="PROSITE" id="PS51005">
    <property type="entry name" value="NAC"/>
    <property type="match status" value="1"/>
</dbReference>
<feature type="compositionally biased region" description="Polar residues" evidence="6">
    <location>
        <begin position="1"/>
        <end position="13"/>
    </location>
</feature>
<evidence type="ECO:0000313" key="9">
    <source>
        <dbReference type="Proteomes" id="UP000593572"/>
    </source>
</evidence>